<dbReference type="InterPro" id="IPR011576">
    <property type="entry name" value="Pyridox_Oxase_N"/>
</dbReference>
<organism evidence="3 4">
    <name type="scientific">Ruania alkalisoli</name>
    <dbReference type="NCBI Taxonomy" id="2779775"/>
    <lineage>
        <taxon>Bacteria</taxon>
        <taxon>Bacillati</taxon>
        <taxon>Actinomycetota</taxon>
        <taxon>Actinomycetes</taxon>
        <taxon>Micrococcales</taxon>
        <taxon>Ruaniaceae</taxon>
        <taxon>Ruania</taxon>
    </lineage>
</organism>
<keyword evidence="1" id="KW-0560">Oxidoreductase</keyword>
<evidence type="ECO:0000256" key="1">
    <source>
        <dbReference type="ARBA" id="ARBA00023002"/>
    </source>
</evidence>
<dbReference type="AlphaFoldDB" id="A0A7M1SPS1"/>
<dbReference type="GO" id="GO:0016627">
    <property type="term" value="F:oxidoreductase activity, acting on the CH-CH group of donors"/>
    <property type="evidence" value="ECO:0007669"/>
    <property type="project" value="TreeGrafter"/>
</dbReference>
<dbReference type="Pfam" id="PF01243">
    <property type="entry name" value="PNPOx_N"/>
    <property type="match status" value="1"/>
</dbReference>
<keyword evidence="4" id="KW-1185">Reference proteome</keyword>
<dbReference type="KEGG" id="halt:IM660_12760"/>
<dbReference type="EMBL" id="CP063169">
    <property type="protein sequence ID" value="QOR69548.1"/>
    <property type="molecule type" value="Genomic_DNA"/>
</dbReference>
<evidence type="ECO:0000313" key="3">
    <source>
        <dbReference type="EMBL" id="QOR69548.1"/>
    </source>
</evidence>
<dbReference type="InterPro" id="IPR012349">
    <property type="entry name" value="Split_barrel_FMN-bd"/>
</dbReference>
<dbReference type="GO" id="GO:0005829">
    <property type="term" value="C:cytosol"/>
    <property type="evidence" value="ECO:0007669"/>
    <property type="project" value="TreeGrafter"/>
</dbReference>
<dbReference type="Proteomes" id="UP000593758">
    <property type="component" value="Chromosome"/>
</dbReference>
<gene>
    <name evidence="3" type="ORF">IM660_12760</name>
</gene>
<proteinExistence type="predicted"/>
<accession>A0A7M1SPS1</accession>
<evidence type="ECO:0000313" key="4">
    <source>
        <dbReference type="Proteomes" id="UP000593758"/>
    </source>
</evidence>
<dbReference type="Gene3D" id="2.30.110.10">
    <property type="entry name" value="Electron Transport, Fmn-binding Protein, Chain A"/>
    <property type="match status" value="1"/>
</dbReference>
<dbReference type="RefSeq" id="WP_193496003.1">
    <property type="nucleotide sequence ID" value="NZ_CP063169.1"/>
</dbReference>
<protein>
    <submittedName>
        <fullName evidence="3">PPOX class F420-dependent oxidoreductase</fullName>
    </submittedName>
</protein>
<evidence type="ECO:0000259" key="2">
    <source>
        <dbReference type="Pfam" id="PF01243"/>
    </source>
</evidence>
<dbReference type="PANTHER" id="PTHR35176">
    <property type="entry name" value="HEME OXYGENASE HI_0854-RELATED"/>
    <property type="match status" value="1"/>
</dbReference>
<dbReference type="PANTHER" id="PTHR35176:SF1">
    <property type="entry name" value="F420H(2)-DEPENDENT BILIVERDIN REDUCTASE"/>
    <property type="match status" value="1"/>
</dbReference>
<sequence length="141" mass="15552">MTENEIQAFIRATPARTVAAATTRKDGRPHVVPVWVAFDDESGQIVFNTGDETVKARSLRRTGQVALSFHDDIPPFNFVTIEGTVELIDDLDQVRTWATRIAARYMGAERAEEFGARNGVPGELLVRVTPTKVIAARDLAD</sequence>
<dbReference type="GO" id="GO:0070967">
    <property type="term" value="F:coenzyme F420 binding"/>
    <property type="evidence" value="ECO:0007669"/>
    <property type="project" value="TreeGrafter"/>
</dbReference>
<dbReference type="NCBIfam" id="TIGR03618">
    <property type="entry name" value="Rv1155_F420"/>
    <property type="match status" value="1"/>
</dbReference>
<name>A0A7M1SPS1_9MICO</name>
<dbReference type="InterPro" id="IPR019920">
    <property type="entry name" value="F420-binding_dom_put"/>
</dbReference>
<feature type="domain" description="Pyridoxamine 5'-phosphate oxidase N-terminal" evidence="2">
    <location>
        <begin position="4"/>
        <end position="133"/>
    </location>
</feature>
<reference evidence="3 4" key="1">
    <citation type="submission" date="2020-10" db="EMBL/GenBank/DDBJ databases">
        <title>Haloactinobacterium sp. RN3S43, a bacterium isolated from saline soil.</title>
        <authorList>
            <person name="Sun J.-Q."/>
        </authorList>
    </citation>
    <scope>NUCLEOTIDE SEQUENCE [LARGE SCALE GENOMIC DNA]</scope>
    <source>
        <strain evidence="3 4">RN3S43</strain>
    </source>
</reference>
<dbReference type="InterPro" id="IPR052019">
    <property type="entry name" value="F420H2_bilvrd_red/Heme_oxyg"/>
</dbReference>
<dbReference type="SUPFAM" id="SSF50475">
    <property type="entry name" value="FMN-binding split barrel"/>
    <property type="match status" value="1"/>
</dbReference>